<feature type="compositionally biased region" description="Polar residues" evidence="1">
    <location>
        <begin position="1"/>
        <end position="12"/>
    </location>
</feature>
<keyword evidence="3" id="KW-1185">Reference proteome</keyword>
<dbReference type="RefSeq" id="WP_157044262.1">
    <property type="nucleotide sequence ID" value="NZ_HG764815.1"/>
</dbReference>
<dbReference type="EMBL" id="CAJA01000353">
    <property type="protein sequence ID" value="CCH74264.1"/>
    <property type="molecule type" value="Genomic_DNA"/>
</dbReference>
<dbReference type="STRING" id="1193182.BN11_4160004"/>
<feature type="compositionally biased region" description="Basic and acidic residues" evidence="1">
    <location>
        <begin position="70"/>
        <end position="82"/>
    </location>
</feature>
<comment type="caution">
    <text evidence="2">The sequence shown here is derived from an EMBL/GenBank/DDBJ whole genome shotgun (WGS) entry which is preliminary data.</text>
</comment>
<feature type="region of interest" description="Disordered" evidence="1">
    <location>
        <begin position="1"/>
        <end position="90"/>
    </location>
</feature>
<dbReference type="AlphaFoldDB" id="W6K423"/>
<feature type="region of interest" description="Disordered" evidence="1">
    <location>
        <begin position="211"/>
        <end position="245"/>
    </location>
</feature>
<evidence type="ECO:0000313" key="2">
    <source>
        <dbReference type="EMBL" id="CCH74264.1"/>
    </source>
</evidence>
<accession>W6K423</accession>
<dbReference type="Proteomes" id="UP000035763">
    <property type="component" value="Unassembled WGS sequence"/>
</dbReference>
<dbReference type="OrthoDB" id="4578793at2"/>
<organism evidence="2 3">
    <name type="scientific">Nostocoides australiense Ben110</name>
    <dbReference type="NCBI Taxonomy" id="1193182"/>
    <lineage>
        <taxon>Bacteria</taxon>
        <taxon>Bacillati</taxon>
        <taxon>Actinomycetota</taxon>
        <taxon>Actinomycetes</taxon>
        <taxon>Micrococcales</taxon>
        <taxon>Intrasporangiaceae</taxon>
        <taxon>Nostocoides</taxon>
    </lineage>
</organism>
<evidence type="ECO:0000313" key="3">
    <source>
        <dbReference type="Proteomes" id="UP000035763"/>
    </source>
</evidence>
<name>W6K423_9MICO</name>
<protein>
    <submittedName>
        <fullName evidence="2">Uncharacterized protein</fullName>
    </submittedName>
</protein>
<proteinExistence type="predicted"/>
<feature type="compositionally biased region" description="Low complexity" evidence="1">
    <location>
        <begin position="220"/>
        <end position="229"/>
    </location>
</feature>
<evidence type="ECO:0000256" key="1">
    <source>
        <dbReference type="SAM" id="MobiDB-lite"/>
    </source>
</evidence>
<reference evidence="2 3" key="1">
    <citation type="journal article" date="2013" name="ISME J.">
        <title>A metabolic model for members of the genus Tetrasphaera involved in enhanced biological phosphorus removal.</title>
        <authorList>
            <person name="Kristiansen R."/>
            <person name="Nguyen H.T.T."/>
            <person name="Saunders A.M."/>
            <person name="Nielsen J.L."/>
            <person name="Wimmer R."/>
            <person name="Le V.Q."/>
            <person name="McIlroy S.J."/>
            <person name="Petrovski S."/>
            <person name="Seviour R.J."/>
            <person name="Calteau A."/>
            <person name="Nielsen K.L."/>
            <person name="Nielsen P.H."/>
        </authorList>
    </citation>
    <scope>NUCLEOTIDE SEQUENCE [LARGE SCALE GENOMIC DNA]</scope>
    <source>
        <strain evidence="2 3">Ben110</strain>
    </source>
</reference>
<feature type="compositionally biased region" description="Low complexity" evidence="1">
    <location>
        <begin position="43"/>
        <end position="69"/>
    </location>
</feature>
<sequence length="245" mass="25687">MSDSVFDQNNVVDENYMIDQDKLPDGQPGQQSTSSQAVDEAKSVAADAASSGKAVAGAAKEEVAQVAGEAKNHAQDLYHQARSEVSSQAATQQDRVAGLLRLLTSELQEMGRSSQSGIASGLVSQAADQTERVAGWLESRDPSDLLEDIRRYARRNPGNFLAGAALAGFLGGRITRSLASQDDDADQQYVQRQRPVTTVPAGAVTTQHIPSAVPAYGGSPTPATAPNPASVRTGTTREAGGELPR</sequence>
<gene>
    <name evidence="2" type="ORF">BN11_4160004</name>
</gene>